<dbReference type="AlphaFoldDB" id="A0AAU9JZU1"/>
<accession>A0AAU9JZU1</accession>
<sequence>MLLSRTYKMNNEESRRKEEKKRCKTNVKKANLSKSVKFSFGCTKLRVEAKWCIKENLSLLKLYRAKKLLRGVFY</sequence>
<gene>
    <name evidence="2" type="ORF">BSTOLATCC_MIC50225</name>
</gene>
<evidence type="ECO:0000313" key="2">
    <source>
        <dbReference type="EMBL" id="CAG9330117.1"/>
    </source>
</evidence>
<evidence type="ECO:0000313" key="3">
    <source>
        <dbReference type="Proteomes" id="UP001162131"/>
    </source>
</evidence>
<feature type="region of interest" description="Disordered" evidence="1">
    <location>
        <begin position="1"/>
        <end position="24"/>
    </location>
</feature>
<dbReference type="EMBL" id="CAJZBQ010000050">
    <property type="protein sequence ID" value="CAG9330117.1"/>
    <property type="molecule type" value="Genomic_DNA"/>
</dbReference>
<evidence type="ECO:0000256" key="1">
    <source>
        <dbReference type="SAM" id="MobiDB-lite"/>
    </source>
</evidence>
<name>A0AAU9JZU1_9CILI</name>
<comment type="caution">
    <text evidence="2">The sequence shown here is derived from an EMBL/GenBank/DDBJ whole genome shotgun (WGS) entry which is preliminary data.</text>
</comment>
<keyword evidence="3" id="KW-1185">Reference proteome</keyword>
<dbReference type="Proteomes" id="UP001162131">
    <property type="component" value="Unassembled WGS sequence"/>
</dbReference>
<organism evidence="2 3">
    <name type="scientific">Blepharisma stoltei</name>
    <dbReference type="NCBI Taxonomy" id="1481888"/>
    <lineage>
        <taxon>Eukaryota</taxon>
        <taxon>Sar</taxon>
        <taxon>Alveolata</taxon>
        <taxon>Ciliophora</taxon>
        <taxon>Postciliodesmatophora</taxon>
        <taxon>Heterotrichea</taxon>
        <taxon>Heterotrichida</taxon>
        <taxon>Blepharismidae</taxon>
        <taxon>Blepharisma</taxon>
    </lineage>
</organism>
<protein>
    <submittedName>
        <fullName evidence="2">Uncharacterized protein</fullName>
    </submittedName>
</protein>
<feature type="compositionally biased region" description="Basic and acidic residues" evidence="1">
    <location>
        <begin position="10"/>
        <end position="21"/>
    </location>
</feature>
<proteinExistence type="predicted"/>
<reference evidence="2" key="1">
    <citation type="submission" date="2021-09" db="EMBL/GenBank/DDBJ databases">
        <authorList>
            <consortium name="AG Swart"/>
            <person name="Singh M."/>
            <person name="Singh A."/>
            <person name="Seah K."/>
            <person name="Emmerich C."/>
        </authorList>
    </citation>
    <scope>NUCLEOTIDE SEQUENCE</scope>
    <source>
        <strain evidence="2">ATCC30299</strain>
    </source>
</reference>